<name>A0A6J1TJW6_FRAOC</name>
<dbReference type="RefSeq" id="XP_026293598.1">
    <property type="nucleotide sequence ID" value="XM_026437813.2"/>
</dbReference>
<dbReference type="AlphaFoldDB" id="A0A6J1TJW6"/>
<feature type="compositionally biased region" description="Basic residues" evidence="1">
    <location>
        <begin position="481"/>
        <end position="493"/>
    </location>
</feature>
<feature type="region of interest" description="Disordered" evidence="1">
    <location>
        <begin position="617"/>
        <end position="665"/>
    </location>
</feature>
<reference evidence="3" key="1">
    <citation type="submission" date="2025-08" db="UniProtKB">
        <authorList>
            <consortium name="RefSeq"/>
        </authorList>
    </citation>
    <scope>IDENTIFICATION</scope>
    <source>
        <tissue evidence="3">Whole organism</tissue>
    </source>
</reference>
<dbReference type="Proteomes" id="UP000504606">
    <property type="component" value="Unplaced"/>
</dbReference>
<organism evidence="2 3">
    <name type="scientific">Frankliniella occidentalis</name>
    <name type="common">Western flower thrips</name>
    <name type="synonym">Euthrips occidentalis</name>
    <dbReference type="NCBI Taxonomy" id="133901"/>
    <lineage>
        <taxon>Eukaryota</taxon>
        <taxon>Metazoa</taxon>
        <taxon>Ecdysozoa</taxon>
        <taxon>Arthropoda</taxon>
        <taxon>Hexapoda</taxon>
        <taxon>Insecta</taxon>
        <taxon>Pterygota</taxon>
        <taxon>Neoptera</taxon>
        <taxon>Paraneoptera</taxon>
        <taxon>Thysanoptera</taxon>
        <taxon>Terebrantia</taxon>
        <taxon>Thripoidea</taxon>
        <taxon>Thripidae</taxon>
        <taxon>Frankliniella</taxon>
    </lineage>
</organism>
<proteinExistence type="predicted"/>
<feature type="region of interest" description="Disordered" evidence="1">
    <location>
        <begin position="418"/>
        <end position="520"/>
    </location>
</feature>
<dbReference type="GeneID" id="113217768"/>
<dbReference type="OrthoDB" id="8197710at2759"/>
<sequence>MDRRRRTISNEGVSRNDSDETFYEPDLDKHPDEVDEARCFAADSEAVDAYFEQTYNRYGLHPSLVSRAPRSPRGGTDETFYSPAERGGPRAPPQPTQLPDTDETFFEPAAGGAHPHRAGRRPVVPADSRVVPQSPPSHVLADDEDEAFYEEGDYGILEDAVGSALGLPEDAGVAENSSLFTHDWSQLCWGQWNVPRDHQQQGDVANDVYLQIPDPVTQEVHSYKVPGVRMDDPDSLSMFTQDLGWTQTQPCAFLANHEPSGGLALVMTQGTQDLDWTQTQHLVQMASSESQVMDTISAGDLDGFACEQQTCAPTGASALASAGSQQASSNDQSMETVTRPPQRMQANSSSLVSSDPNVVPSIPSFEDEAYVAPPPCLPLEEQRKMEEIVASFRNISFCLNDAEAVPDATRDVEEAVLPPSRTSCSLQPSQGPRSPTFPTNARRRGRRPRPRARTVPSVPSEGQAPSSPVLGSGKASSNAPGKRKRTAASHRRSQSAVPTCSPSSPPRRKARKTTCAARNASKGRAEMIPMYARLQEMRFLMQGVVRGTEPLPTSEEVALLRGEVLTIENNLKQALKFDVASKPVKVKQEEALQVADKILHQLRVLAEIQNSEATQDITEDNTHGTSCSNPAAIEPCDSSPFNIETDAKTRNTDKQLPKTEDSLRVDSSMYNKTEQKAVDTLNLQECHQLSHGDIHFIQEEDRQENDTHDETIGECDPTFAKEGYFHEQVNTTAKISDISAACISKSPKVDTSLQIQNIQGNCSTFKSKENTQLLISKGPDTCCSYSAEKSDLLISKELPIYTDDSRETEFTSTDKASSPEQNKEEVSKVQLEYQQLISLIKMSSEMSRSQAKENRKVTDYVWRGGPLKLTGILLPKSSELAPIDDLPPNFWDDPQAPIPEEWANMLEWDE</sequence>
<protein>
    <submittedName>
        <fullName evidence="3">Uncharacterized protein LOC113217768</fullName>
    </submittedName>
</protein>
<feature type="region of interest" description="Disordered" evidence="1">
    <location>
        <begin position="804"/>
        <end position="827"/>
    </location>
</feature>
<accession>A0A6J1TJW6</accession>
<feature type="compositionally biased region" description="Basic and acidic residues" evidence="1">
    <location>
        <begin position="645"/>
        <end position="664"/>
    </location>
</feature>
<keyword evidence="2" id="KW-1185">Reference proteome</keyword>
<feature type="compositionally biased region" description="Basic residues" evidence="1">
    <location>
        <begin position="441"/>
        <end position="452"/>
    </location>
</feature>
<feature type="compositionally biased region" description="Polar residues" evidence="1">
    <location>
        <begin position="810"/>
        <end position="820"/>
    </location>
</feature>
<feature type="region of interest" description="Disordered" evidence="1">
    <location>
        <begin position="322"/>
        <end position="360"/>
    </location>
</feature>
<evidence type="ECO:0000256" key="1">
    <source>
        <dbReference type="SAM" id="MobiDB-lite"/>
    </source>
</evidence>
<dbReference type="KEGG" id="foc:113217768"/>
<feature type="compositionally biased region" description="Polar residues" evidence="1">
    <location>
        <begin position="344"/>
        <end position="356"/>
    </location>
</feature>
<gene>
    <name evidence="3" type="primary">LOC113217768</name>
</gene>
<feature type="compositionally biased region" description="Polar residues" evidence="1">
    <location>
        <begin position="420"/>
        <end position="439"/>
    </location>
</feature>
<evidence type="ECO:0000313" key="2">
    <source>
        <dbReference type="Proteomes" id="UP000504606"/>
    </source>
</evidence>
<evidence type="ECO:0000313" key="3">
    <source>
        <dbReference type="RefSeq" id="XP_026293598.1"/>
    </source>
</evidence>
<feature type="region of interest" description="Disordered" evidence="1">
    <location>
        <begin position="1"/>
        <end position="34"/>
    </location>
</feature>
<feature type="region of interest" description="Disordered" evidence="1">
    <location>
        <begin position="58"/>
        <end position="140"/>
    </location>
</feature>